<dbReference type="RefSeq" id="WP_188703600.1">
    <property type="nucleotide sequence ID" value="NZ_BMLX01000002.1"/>
</dbReference>
<feature type="transmembrane region" description="Helical" evidence="8">
    <location>
        <begin position="294"/>
        <end position="310"/>
    </location>
</feature>
<dbReference type="InterPro" id="IPR036259">
    <property type="entry name" value="MFS_trans_sf"/>
</dbReference>
<keyword evidence="4" id="KW-1003">Cell membrane</keyword>
<keyword evidence="6 8" id="KW-1133">Transmembrane helix</keyword>
<dbReference type="PANTHER" id="PTHR43271:SF1">
    <property type="entry name" value="INNER MEMBRANE TRANSPORT PROTEIN YNFM"/>
    <property type="match status" value="1"/>
</dbReference>
<dbReference type="Proteomes" id="UP000637267">
    <property type="component" value="Unassembled WGS sequence"/>
</dbReference>
<feature type="transmembrane region" description="Helical" evidence="8">
    <location>
        <begin position="222"/>
        <end position="245"/>
    </location>
</feature>
<reference evidence="11" key="1">
    <citation type="journal article" date="2019" name="Int. J. Syst. Evol. Microbiol.">
        <title>The Global Catalogue of Microorganisms (GCM) 10K type strain sequencing project: providing services to taxonomists for standard genome sequencing and annotation.</title>
        <authorList>
            <consortium name="The Broad Institute Genomics Platform"/>
            <consortium name="The Broad Institute Genome Sequencing Center for Infectious Disease"/>
            <person name="Wu L."/>
            <person name="Ma J."/>
        </authorList>
    </citation>
    <scope>NUCLEOTIDE SEQUENCE [LARGE SCALE GENOMIC DNA]</scope>
    <source>
        <strain evidence="11">CGMCC 1.8859</strain>
    </source>
</reference>
<feature type="domain" description="Major facilitator superfamily (MFS) profile" evidence="9">
    <location>
        <begin position="16"/>
        <end position="409"/>
    </location>
</feature>
<feature type="transmembrane region" description="Helical" evidence="8">
    <location>
        <begin position="378"/>
        <end position="397"/>
    </location>
</feature>
<comment type="subcellular location">
    <subcellularLocation>
        <location evidence="1">Cell membrane</location>
        <topology evidence="1">Multi-pass membrane protein</topology>
    </subcellularLocation>
</comment>
<feature type="transmembrane region" description="Helical" evidence="8">
    <location>
        <begin position="86"/>
        <end position="105"/>
    </location>
</feature>
<evidence type="ECO:0000259" key="9">
    <source>
        <dbReference type="PROSITE" id="PS50850"/>
    </source>
</evidence>
<feature type="transmembrane region" description="Helical" evidence="8">
    <location>
        <begin position="145"/>
        <end position="166"/>
    </location>
</feature>
<dbReference type="Gene3D" id="1.20.1250.20">
    <property type="entry name" value="MFS general substrate transporter like domains"/>
    <property type="match status" value="1"/>
</dbReference>
<dbReference type="EMBL" id="BMLX01000002">
    <property type="protein sequence ID" value="GGP20252.1"/>
    <property type="molecule type" value="Genomic_DNA"/>
</dbReference>
<feature type="transmembrane region" description="Helical" evidence="8">
    <location>
        <begin position="51"/>
        <end position="74"/>
    </location>
</feature>
<keyword evidence="11" id="KW-1185">Reference proteome</keyword>
<dbReference type="InterPro" id="IPR020846">
    <property type="entry name" value="MFS_dom"/>
</dbReference>
<proteinExistence type="inferred from homology"/>
<dbReference type="SUPFAM" id="SSF103473">
    <property type="entry name" value="MFS general substrate transporter"/>
    <property type="match status" value="1"/>
</dbReference>
<dbReference type="Pfam" id="PF07690">
    <property type="entry name" value="MFS_1"/>
    <property type="match status" value="1"/>
</dbReference>
<dbReference type="PROSITE" id="PS50850">
    <property type="entry name" value="MFS"/>
    <property type="match status" value="1"/>
</dbReference>
<evidence type="ECO:0000256" key="6">
    <source>
        <dbReference type="ARBA" id="ARBA00022989"/>
    </source>
</evidence>
<feature type="transmembrane region" description="Helical" evidence="8">
    <location>
        <begin position="316"/>
        <end position="339"/>
    </location>
</feature>
<evidence type="ECO:0000256" key="2">
    <source>
        <dbReference type="ARBA" id="ARBA00008335"/>
    </source>
</evidence>
<feature type="transmembrane region" description="Helical" evidence="8">
    <location>
        <begin position="172"/>
        <end position="194"/>
    </location>
</feature>
<evidence type="ECO:0000256" key="3">
    <source>
        <dbReference type="ARBA" id="ARBA00022448"/>
    </source>
</evidence>
<keyword evidence="3" id="KW-0813">Transport</keyword>
<sequence>MQDPAPQALIKAGTPAYRRTNIALFLGGFSTFWLLYWVQPLLPMFSRVFGLSPAASSVALSISTGGLALALIPASFISDRFGRKPVMCTAMFAAATLTFLSAFAPGFGSLLVFRILCGVVLAGLPAVAMAYLAEEIDPLSLGSSMGLYIAGTALGGMSGRLASAWVADFFTWRAAAGFVGGLGLIAAFVFWRFLPASRHFAPRALPISAAGRKALWQAVKGLFADAGLPWLFFTGFALMGCFVSLYNYMGFRLERAPFNLSDSTIGMIFALYLVGTFASAWSGKIADKIGRRHVLWGMKVLMLAGLLLTLSDWLPLVIVGIAMFTFAFFGGHTVASSWVGRRAGPAKALGASLYLSAYYLGSSLVGSLTGLFWAADQWTGVCTALVFIVLVSLSVALRLRSLQAKPLAGAHQAIAR</sequence>
<dbReference type="PROSITE" id="PS00216">
    <property type="entry name" value="SUGAR_TRANSPORT_1"/>
    <property type="match status" value="2"/>
</dbReference>
<evidence type="ECO:0000256" key="7">
    <source>
        <dbReference type="ARBA" id="ARBA00023136"/>
    </source>
</evidence>
<evidence type="ECO:0000256" key="4">
    <source>
        <dbReference type="ARBA" id="ARBA00022475"/>
    </source>
</evidence>
<feature type="transmembrane region" description="Helical" evidence="8">
    <location>
        <begin position="351"/>
        <end position="372"/>
    </location>
</feature>
<gene>
    <name evidence="10" type="ORF">GCM10010970_14300</name>
</gene>
<accession>A0ABQ2P814</accession>
<dbReference type="InterPro" id="IPR005829">
    <property type="entry name" value="Sugar_transporter_CS"/>
</dbReference>
<evidence type="ECO:0000256" key="5">
    <source>
        <dbReference type="ARBA" id="ARBA00022692"/>
    </source>
</evidence>
<dbReference type="PANTHER" id="PTHR43271">
    <property type="entry name" value="BLL2771 PROTEIN"/>
    <property type="match status" value="1"/>
</dbReference>
<feature type="transmembrane region" description="Helical" evidence="8">
    <location>
        <begin position="21"/>
        <end position="39"/>
    </location>
</feature>
<name>A0ABQ2P814_9NEIS</name>
<keyword evidence="7 8" id="KW-0472">Membrane</keyword>
<evidence type="ECO:0000313" key="11">
    <source>
        <dbReference type="Proteomes" id="UP000637267"/>
    </source>
</evidence>
<keyword evidence="5 8" id="KW-0812">Transmembrane</keyword>
<dbReference type="CDD" id="cd17324">
    <property type="entry name" value="MFS_NepI_like"/>
    <property type="match status" value="1"/>
</dbReference>
<dbReference type="InterPro" id="IPR011701">
    <property type="entry name" value="MFS"/>
</dbReference>
<organism evidence="10 11">
    <name type="scientific">Silvimonas iriomotensis</name>
    <dbReference type="NCBI Taxonomy" id="449662"/>
    <lineage>
        <taxon>Bacteria</taxon>
        <taxon>Pseudomonadati</taxon>
        <taxon>Pseudomonadota</taxon>
        <taxon>Betaproteobacteria</taxon>
        <taxon>Neisseriales</taxon>
        <taxon>Chitinibacteraceae</taxon>
        <taxon>Silvimonas</taxon>
    </lineage>
</organism>
<evidence type="ECO:0000256" key="8">
    <source>
        <dbReference type="SAM" id="Phobius"/>
    </source>
</evidence>
<evidence type="ECO:0000256" key="1">
    <source>
        <dbReference type="ARBA" id="ARBA00004651"/>
    </source>
</evidence>
<feature type="transmembrane region" description="Helical" evidence="8">
    <location>
        <begin position="111"/>
        <end position="133"/>
    </location>
</feature>
<protein>
    <submittedName>
        <fullName evidence="10">MFS transporter</fullName>
    </submittedName>
</protein>
<evidence type="ECO:0000313" key="10">
    <source>
        <dbReference type="EMBL" id="GGP20252.1"/>
    </source>
</evidence>
<comment type="similarity">
    <text evidence="2">Belongs to the major facilitator superfamily.</text>
</comment>
<comment type="caution">
    <text evidence="10">The sequence shown here is derived from an EMBL/GenBank/DDBJ whole genome shotgun (WGS) entry which is preliminary data.</text>
</comment>
<feature type="transmembrane region" description="Helical" evidence="8">
    <location>
        <begin position="265"/>
        <end position="282"/>
    </location>
</feature>